<dbReference type="EMBL" id="AP027080">
    <property type="protein sequence ID" value="BDU73240.1"/>
    <property type="molecule type" value="Genomic_DNA"/>
</dbReference>
<evidence type="ECO:0000256" key="10">
    <source>
        <dbReference type="ARBA" id="ARBA00048205"/>
    </source>
</evidence>
<dbReference type="Gene3D" id="1.10.1200.80">
    <property type="entry name" value="Putative flavin oxidoreducatase, domain 2"/>
    <property type="match status" value="1"/>
</dbReference>
<dbReference type="RefSeq" id="WP_316411885.1">
    <property type="nucleotide sequence ID" value="NZ_AP027080.1"/>
</dbReference>
<evidence type="ECO:0000256" key="6">
    <source>
        <dbReference type="ARBA" id="ARBA00022694"/>
    </source>
</evidence>
<dbReference type="PANTHER" id="PTHR45846">
    <property type="entry name" value="TRNA-DIHYDROURIDINE(47) SYNTHASE [NAD(P)(+)]-LIKE"/>
    <property type="match status" value="1"/>
</dbReference>
<dbReference type="GO" id="GO:0050660">
    <property type="term" value="F:flavin adenine dinucleotide binding"/>
    <property type="evidence" value="ECO:0007669"/>
    <property type="project" value="InterPro"/>
</dbReference>
<evidence type="ECO:0000313" key="16">
    <source>
        <dbReference type="EMBL" id="BDU73240.1"/>
    </source>
</evidence>
<comment type="cofactor">
    <cofactor evidence="1 12 14">
        <name>FMN</name>
        <dbReference type="ChEBI" id="CHEBI:58210"/>
    </cofactor>
</comment>
<dbReference type="PANTHER" id="PTHR45846:SF1">
    <property type="entry name" value="TRNA-DIHYDROURIDINE(47) SYNTHASE [NAD(P)(+)]-LIKE"/>
    <property type="match status" value="1"/>
</dbReference>
<dbReference type="GO" id="GO:0017150">
    <property type="term" value="F:tRNA dihydrouridine synthase activity"/>
    <property type="evidence" value="ECO:0007669"/>
    <property type="project" value="InterPro"/>
</dbReference>
<dbReference type="InterPro" id="IPR001269">
    <property type="entry name" value="DUS_fam"/>
</dbReference>
<name>A0AA48GPD4_9BACT</name>
<protein>
    <recommendedName>
        <fullName evidence="12">tRNA-dihydrouridine synthase</fullName>
        <ecNumber evidence="12">1.3.1.-</ecNumber>
    </recommendedName>
</protein>
<evidence type="ECO:0000256" key="8">
    <source>
        <dbReference type="ARBA" id="ARBA00022884"/>
    </source>
</evidence>
<dbReference type="InterPro" id="IPR024036">
    <property type="entry name" value="tRNA-dHydroUridine_Synthase_C"/>
</dbReference>
<evidence type="ECO:0000256" key="11">
    <source>
        <dbReference type="ARBA" id="ARBA00048802"/>
    </source>
</evidence>
<evidence type="ECO:0000256" key="14">
    <source>
        <dbReference type="PIRSR" id="PIRSR006621-2"/>
    </source>
</evidence>
<feature type="binding site" evidence="14">
    <location>
        <position position="179"/>
    </location>
    <ligand>
        <name>FMN</name>
        <dbReference type="ChEBI" id="CHEBI:58210"/>
    </ligand>
</feature>
<keyword evidence="4 12" id="KW-0285">Flavoprotein</keyword>
<feature type="binding site" evidence="14">
    <location>
        <position position="146"/>
    </location>
    <ligand>
        <name>FMN</name>
        <dbReference type="ChEBI" id="CHEBI:58210"/>
    </ligand>
</feature>
<dbReference type="CDD" id="cd02801">
    <property type="entry name" value="DUS_like_FMN"/>
    <property type="match status" value="1"/>
</dbReference>
<keyword evidence="8" id="KW-0694">RNA-binding</keyword>
<organism evidence="16 17">
    <name type="scientific">Mesoterricola silvestris</name>
    <dbReference type="NCBI Taxonomy" id="2927979"/>
    <lineage>
        <taxon>Bacteria</taxon>
        <taxon>Pseudomonadati</taxon>
        <taxon>Acidobacteriota</taxon>
        <taxon>Holophagae</taxon>
        <taxon>Holophagales</taxon>
        <taxon>Holophagaceae</taxon>
        <taxon>Mesoterricola</taxon>
    </lineage>
</organism>
<feature type="active site" description="Proton donor" evidence="13">
    <location>
        <position position="107"/>
    </location>
</feature>
<keyword evidence="17" id="KW-1185">Reference proteome</keyword>
<dbReference type="PROSITE" id="PS01136">
    <property type="entry name" value="UPF0034"/>
    <property type="match status" value="1"/>
</dbReference>
<evidence type="ECO:0000256" key="7">
    <source>
        <dbReference type="ARBA" id="ARBA00022857"/>
    </source>
</evidence>
<evidence type="ECO:0000256" key="9">
    <source>
        <dbReference type="ARBA" id="ARBA00023002"/>
    </source>
</evidence>
<gene>
    <name evidence="16" type="ORF">METEAL_24140</name>
</gene>
<dbReference type="GO" id="GO:0000049">
    <property type="term" value="F:tRNA binding"/>
    <property type="evidence" value="ECO:0007669"/>
    <property type="project" value="UniProtKB-KW"/>
</dbReference>
<proteinExistence type="inferred from homology"/>
<sequence length="330" mass="35908">MTFPDSSFSIGPVRVQPPLVMAPLHEITDQPFRRMIRGVGGVGLTVSEMISSEALIRHARKAERMMAAEGEHPFAMQLAGSDPGHLADAARLARDAGADLIDLNMGCPASNVTKGGAGSALLRDIRLAEACVKAMVKAVDLPVTVKMRAGWDSSQKEKAEYLDFLRMFEAEGVQALAIHPRTRAQQYEGHADWSLIARAVDAGTRFPIIGNGDVNTPADALRMASETGCHGVMIGRAALTNPWIFRQIMEPGLEVTEAERIDLCIAFFGMLMELLEPREALHKMKKIGSWFTKGLPGGVHFRQGLQECNDHATIVAELEKLKHYRASSGA</sequence>
<reference evidence="17" key="1">
    <citation type="journal article" date="2023" name="Int. J. Syst. Evol. Microbiol.">
        <title>Mesoterricola silvestris gen. nov., sp. nov., Mesoterricola sediminis sp. nov., Geothrix oryzae sp. nov., Geothrix edaphica sp. nov., Geothrix rubra sp. nov., and Geothrix limicola sp. nov., six novel members of Acidobacteriota isolated from soils.</title>
        <authorList>
            <person name="Itoh H."/>
            <person name="Sugisawa Y."/>
            <person name="Mise K."/>
            <person name="Xu Z."/>
            <person name="Kuniyasu M."/>
            <person name="Ushijima N."/>
            <person name="Kawano K."/>
            <person name="Kobayashi E."/>
            <person name="Shiratori Y."/>
            <person name="Masuda Y."/>
            <person name="Senoo K."/>
        </authorList>
    </citation>
    <scope>NUCLEOTIDE SEQUENCE [LARGE SCALE GENOMIC DNA]</scope>
    <source>
        <strain evidence="17">W79</strain>
    </source>
</reference>
<comment type="catalytic activity">
    <reaction evidence="11">
        <text>a 5,6-dihydrouridine in tRNA + NAD(+) = a uridine in tRNA + NADH + H(+)</text>
        <dbReference type="Rhea" id="RHEA:54452"/>
        <dbReference type="Rhea" id="RHEA-COMP:13339"/>
        <dbReference type="Rhea" id="RHEA-COMP:13887"/>
        <dbReference type="ChEBI" id="CHEBI:15378"/>
        <dbReference type="ChEBI" id="CHEBI:57540"/>
        <dbReference type="ChEBI" id="CHEBI:57945"/>
        <dbReference type="ChEBI" id="CHEBI:65315"/>
        <dbReference type="ChEBI" id="CHEBI:74443"/>
    </reaction>
</comment>
<keyword evidence="14" id="KW-0547">Nucleotide-binding</keyword>
<keyword evidence="5 12" id="KW-0288">FMN</keyword>
<dbReference type="NCBIfam" id="TIGR00737">
    <property type="entry name" value="nifR3_yhdG"/>
    <property type="match status" value="1"/>
</dbReference>
<keyword evidence="6 12" id="KW-0819">tRNA processing</keyword>
<comment type="similarity">
    <text evidence="12">Belongs to the dus family.</text>
</comment>
<evidence type="ECO:0000256" key="5">
    <source>
        <dbReference type="ARBA" id="ARBA00022643"/>
    </source>
</evidence>
<keyword evidence="9 12" id="KW-0560">Oxidoreductase</keyword>
<dbReference type="Pfam" id="PF01207">
    <property type="entry name" value="Dus"/>
    <property type="match status" value="1"/>
</dbReference>
<feature type="domain" description="DUS-like FMN-binding" evidence="15">
    <location>
        <begin position="21"/>
        <end position="320"/>
    </location>
</feature>
<keyword evidence="7" id="KW-0521">NADP</keyword>
<keyword evidence="3" id="KW-0820">tRNA-binding</keyword>
<evidence type="ECO:0000256" key="4">
    <source>
        <dbReference type="ARBA" id="ARBA00022630"/>
    </source>
</evidence>
<dbReference type="InterPro" id="IPR035587">
    <property type="entry name" value="DUS-like_FMN-bd"/>
</dbReference>
<dbReference type="KEGG" id="msil:METEAL_24140"/>
<evidence type="ECO:0000256" key="12">
    <source>
        <dbReference type="PIRNR" id="PIRNR006621"/>
    </source>
</evidence>
<dbReference type="Proteomes" id="UP001238179">
    <property type="component" value="Chromosome"/>
</dbReference>
<evidence type="ECO:0000313" key="17">
    <source>
        <dbReference type="Proteomes" id="UP001238179"/>
    </source>
</evidence>
<dbReference type="InterPro" id="IPR013785">
    <property type="entry name" value="Aldolase_TIM"/>
</dbReference>
<feature type="binding site" evidence="14">
    <location>
        <position position="77"/>
    </location>
    <ligand>
        <name>FMN</name>
        <dbReference type="ChEBI" id="CHEBI:58210"/>
    </ligand>
</feature>
<accession>A0AA48GPD4</accession>
<dbReference type="Gene3D" id="3.20.20.70">
    <property type="entry name" value="Aldolase class I"/>
    <property type="match status" value="1"/>
</dbReference>
<evidence type="ECO:0000256" key="3">
    <source>
        <dbReference type="ARBA" id="ARBA00022555"/>
    </source>
</evidence>
<comment type="catalytic activity">
    <reaction evidence="10">
        <text>a 5,6-dihydrouridine in tRNA + NADP(+) = a uridine in tRNA + NADPH + H(+)</text>
        <dbReference type="Rhea" id="RHEA:23624"/>
        <dbReference type="Rhea" id="RHEA-COMP:13339"/>
        <dbReference type="Rhea" id="RHEA-COMP:13887"/>
        <dbReference type="ChEBI" id="CHEBI:15378"/>
        <dbReference type="ChEBI" id="CHEBI:57783"/>
        <dbReference type="ChEBI" id="CHEBI:58349"/>
        <dbReference type="ChEBI" id="CHEBI:65315"/>
        <dbReference type="ChEBI" id="CHEBI:74443"/>
    </reaction>
</comment>
<evidence type="ECO:0000256" key="2">
    <source>
        <dbReference type="ARBA" id="ARBA00002790"/>
    </source>
</evidence>
<comment type="function">
    <text evidence="2 12">Catalyzes the synthesis of 5,6-dihydrouridine (D), a modified base found in the D-loop of most tRNAs, via the reduction of the C5-C6 double bond in target uridines.</text>
</comment>
<dbReference type="EC" id="1.3.1.-" evidence="12"/>
<dbReference type="AlphaFoldDB" id="A0AA48GPD4"/>
<dbReference type="InterPro" id="IPR004652">
    <property type="entry name" value="DusB-like"/>
</dbReference>
<dbReference type="PIRSF" id="PIRSF006621">
    <property type="entry name" value="Dus"/>
    <property type="match status" value="1"/>
</dbReference>
<feature type="binding site" evidence="14">
    <location>
        <begin position="235"/>
        <end position="236"/>
    </location>
    <ligand>
        <name>FMN</name>
        <dbReference type="ChEBI" id="CHEBI:58210"/>
    </ligand>
</feature>
<dbReference type="InterPro" id="IPR018517">
    <property type="entry name" value="tRNA_hU_synthase_CS"/>
</dbReference>
<evidence type="ECO:0000256" key="1">
    <source>
        <dbReference type="ARBA" id="ARBA00001917"/>
    </source>
</evidence>
<evidence type="ECO:0000259" key="15">
    <source>
        <dbReference type="Pfam" id="PF01207"/>
    </source>
</evidence>
<dbReference type="SUPFAM" id="SSF51395">
    <property type="entry name" value="FMN-linked oxidoreductases"/>
    <property type="match status" value="1"/>
</dbReference>
<evidence type="ECO:0000256" key="13">
    <source>
        <dbReference type="PIRSR" id="PIRSR006621-1"/>
    </source>
</evidence>